<dbReference type="InterPro" id="IPR001401">
    <property type="entry name" value="Dynamin_GTPase"/>
</dbReference>
<dbReference type="InterPro" id="IPR022812">
    <property type="entry name" value="Dynamin"/>
</dbReference>
<dbReference type="GO" id="GO:0098793">
    <property type="term" value="C:presynapse"/>
    <property type="evidence" value="ECO:0007669"/>
    <property type="project" value="GOC"/>
</dbReference>
<keyword evidence="2 3" id="KW-0342">GTP-binding</keyword>
<dbReference type="InterPro" id="IPR045063">
    <property type="entry name" value="Dynamin_N"/>
</dbReference>
<keyword evidence="1 3" id="KW-0547">Nucleotide-binding</keyword>
<sequence>MSGNVGMEQLIPLVNRLQDAFSSLGVPLNLDLPQIAVVGSQSAGKSSVLENFVGRDFLPRGSGIVTRRPLILQLINSRNEYAEFLHCKNKQFTDFDEVRKEIEAETDRLTGSNKGISNTPINLRVYSPNGKPGI</sequence>
<dbReference type="GO" id="GO:0031623">
    <property type="term" value="P:receptor internalization"/>
    <property type="evidence" value="ECO:0007669"/>
    <property type="project" value="TreeGrafter"/>
</dbReference>
<protein>
    <submittedName>
        <fullName evidence="7">Dynamin-type G domain-containing protein</fullName>
    </submittedName>
</protein>
<keyword evidence="6" id="KW-1185">Reference proteome</keyword>
<dbReference type="Pfam" id="PF00350">
    <property type="entry name" value="Dynamin_N"/>
    <property type="match status" value="1"/>
</dbReference>
<dbReference type="PRINTS" id="PR00195">
    <property type="entry name" value="DYNAMIN"/>
</dbReference>
<dbReference type="GO" id="GO:0005886">
    <property type="term" value="C:plasma membrane"/>
    <property type="evidence" value="ECO:0007669"/>
    <property type="project" value="TreeGrafter"/>
</dbReference>
<dbReference type="STRING" id="6186.A0A183JMP7"/>
<feature type="domain" description="Dynamin-type G" evidence="4">
    <location>
        <begin position="29"/>
        <end position="134"/>
    </location>
</feature>
<dbReference type="GO" id="GO:0005525">
    <property type="term" value="F:GTP binding"/>
    <property type="evidence" value="ECO:0007669"/>
    <property type="project" value="UniProtKB-KW"/>
</dbReference>
<name>A0A183JMP7_9TREM</name>
<dbReference type="InterPro" id="IPR027417">
    <property type="entry name" value="P-loop_NTPase"/>
</dbReference>
<dbReference type="AlphaFoldDB" id="A0A183JMP7"/>
<dbReference type="EMBL" id="UZAK01004852">
    <property type="protein sequence ID" value="VDO85724.1"/>
    <property type="molecule type" value="Genomic_DNA"/>
</dbReference>
<dbReference type="InterPro" id="IPR019762">
    <property type="entry name" value="Dynamin_GTPase_CS"/>
</dbReference>
<accession>A0A183JMP7</accession>
<dbReference type="PROSITE" id="PS00410">
    <property type="entry name" value="G_DYNAMIN_1"/>
    <property type="match status" value="1"/>
</dbReference>
<dbReference type="CDD" id="cd08771">
    <property type="entry name" value="DLP_1"/>
    <property type="match status" value="1"/>
</dbReference>
<dbReference type="SUPFAM" id="SSF52540">
    <property type="entry name" value="P-loop containing nucleoside triphosphate hydrolases"/>
    <property type="match status" value="1"/>
</dbReference>
<dbReference type="GO" id="GO:0005737">
    <property type="term" value="C:cytoplasm"/>
    <property type="evidence" value="ECO:0007669"/>
    <property type="project" value="TreeGrafter"/>
</dbReference>
<dbReference type="Proteomes" id="UP000279833">
    <property type="component" value="Unassembled WGS sequence"/>
</dbReference>
<dbReference type="WBParaSite" id="SCUD_0000398101-mRNA-1">
    <property type="protein sequence ID" value="SCUD_0000398101-mRNA-1"/>
    <property type="gene ID" value="SCUD_0000398101"/>
</dbReference>
<comment type="similarity">
    <text evidence="3">Belongs to the TRAFAC class dynamin-like GTPase superfamily. Dynamin/Fzo/YdjA family.</text>
</comment>
<evidence type="ECO:0000256" key="3">
    <source>
        <dbReference type="RuleBase" id="RU003932"/>
    </source>
</evidence>
<dbReference type="PANTHER" id="PTHR11566">
    <property type="entry name" value="DYNAMIN"/>
    <property type="match status" value="1"/>
</dbReference>
<evidence type="ECO:0000256" key="1">
    <source>
        <dbReference type="ARBA" id="ARBA00022741"/>
    </source>
</evidence>
<organism evidence="7">
    <name type="scientific">Schistosoma curassoni</name>
    <dbReference type="NCBI Taxonomy" id="6186"/>
    <lineage>
        <taxon>Eukaryota</taxon>
        <taxon>Metazoa</taxon>
        <taxon>Spiralia</taxon>
        <taxon>Lophotrochozoa</taxon>
        <taxon>Platyhelminthes</taxon>
        <taxon>Trematoda</taxon>
        <taxon>Digenea</taxon>
        <taxon>Strigeidida</taxon>
        <taxon>Schistosomatoidea</taxon>
        <taxon>Schistosomatidae</taxon>
        <taxon>Schistosoma</taxon>
    </lineage>
</organism>
<dbReference type="GO" id="GO:0008017">
    <property type="term" value="F:microtubule binding"/>
    <property type="evidence" value="ECO:0007669"/>
    <property type="project" value="TreeGrafter"/>
</dbReference>
<dbReference type="PROSITE" id="PS51718">
    <property type="entry name" value="G_DYNAMIN_2"/>
    <property type="match status" value="1"/>
</dbReference>
<dbReference type="SMART" id="SM00053">
    <property type="entry name" value="DYNc"/>
    <property type="match status" value="1"/>
</dbReference>
<evidence type="ECO:0000313" key="7">
    <source>
        <dbReference type="WBParaSite" id="SCUD_0000398101-mRNA-1"/>
    </source>
</evidence>
<dbReference type="GO" id="GO:0016185">
    <property type="term" value="P:synaptic vesicle budding from presynaptic endocytic zone membrane"/>
    <property type="evidence" value="ECO:0007669"/>
    <property type="project" value="TreeGrafter"/>
</dbReference>
<dbReference type="GO" id="GO:0005874">
    <property type="term" value="C:microtubule"/>
    <property type="evidence" value="ECO:0007669"/>
    <property type="project" value="TreeGrafter"/>
</dbReference>
<dbReference type="Gene3D" id="3.40.50.300">
    <property type="entry name" value="P-loop containing nucleotide triphosphate hydrolases"/>
    <property type="match status" value="1"/>
</dbReference>
<dbReference type="PANTHER" id="PTHR11566:SF212">
    <property type="entry name" value="DYNAMIN"/>
    <property type="match status" value="1"/>
</dbReference>
<evidence type="ECO:0000313" key="6">
    <source>
        <dbReference type="Proteomes" id="UP000279833"/>
    </source>
</evidence>
<dbReference type="InterPro" id="IPR030381">
    <property type="entry name" value="G_DYNAMIN_dom"/>
</dbReference>
<proteinExistence type="inferred from homology"/>
<evidence type="ECO:0000256" key="2">
    <source>
        <dbReference type="ARBA" id="ARBA00023134"/>
    </source>
</evidence>
<reference evidence="7" key="1">
    <citation type="submission" date="2016-06" db="UniProtKB">
        <authorList>
            <consortium name="WormBaseParasite"/>
        </authorList>
    </citation>
    <scope>IDENTIFICATION</scope>
</reference>
<dbReference type="GO" id="GO:0003924">
    <property type="term" value="F:GTPase activity"/>
    <property type="evidence" value="ECO:0007669"/>
    <property type="project" value="InterPro"/>
</dbReference>
<evidence type="ECO:0000259" key="4">
    <source>
        <dbReference type="PROSITE" id="PS51718"/>
    </source>
</evidence>
<reference evidence="5 6" key="2">
    <citation type="submission" date="2018-11" db="EMBL/GenBank/DDBJ databases">
        <authorList>
            <consortium name="Pathogen Informatics"/>
        </authorList>
    </citation>
    <scope>NUCLEOTIDE SEQUENCE [LARGE SCALE GENOMIC DNA]</scope>
    <source>
        <strain evidence="5">Dakar</strain>
        <strain evidence="6">Dakar, Senegal</strain>
    </source>
</reference>
<gene>
    <name evidence="5" type="ORF">SCUD_LOCUS3980</name>
</gene>
<evidence type="ECO:0000313" key="5">
    <source>
        <dbReference type="EMBL" id="VDO85724.1"/>
    </source>
</evidence>